<name>A0A284VKX5_9EURY</name>
<feature type="transmembrane region" description="Helical" evidence="1">
    <location>
        <begin position="130"/>
        <end position="150"/>
    </location>
</feature>
<keyword evidence="1" id="KW-1133">Transmembrane helix</keyword>
<feature type="transmembrane region" description="Helical" evidence="1">
    <location>
        <begin position="59"/>
        <end position="80"/>
    </location>
</feature>
<dbReference type="Pfam" id="PF18902">
    <property type="entry name" value="DUF5658"/>
    <property type="match status" value="1"/>
</dbReference>
<dbReference type="AlphaFoldDB" id="A0A284VKX5"/>
<keyword evidence="1" id="KW-0472">Membrane</keyword>
<evidence type="ECO:0000259" key="2">
    <source>
        <dbReference type="Pfam" id="PF18902"/>
    </source>
</evidence>
<evidence type="ECO:0000256" key="1">
    <source>
        <dbReference type="SAM" id="Phobius"/>
    </source>
</evidence>
<sequence>MMRYVSSTSTGSLNFYLLCTAVLLSFYDTVSTIMSTKAIGYSYEGNVIIREVIHRAGVMGFAGVKFSVTFLALFVAYYIIRHKADLGWENVKMFYGIYAGTAVSSFFVATSNLSVVYAGSSFYFLDLNSLHIGLLLLFTAPVAGFLLDIISSQKEPGT</sequence>
<dbReference type="RefSeq" id="WP_143311634.1">
    <property type="nucleotide sequence ID" value="NZ_FZMP01000047.1"/>
</dbReference>
<dbReference type="EMBL" id="FZMP01000047">
    <property type="protein sequence ID" value="SNQ59915.1"/>
    <property type="molecule type" value="Genomic_DNA"/>
</dbReference>
<keyword evidence="4" id="KW-1185">Reference proteome</keyword>
<keyword evidence="1" id="KW-0812">Transmembrane</keyword>
<evidence type="ECO:0000313" key="3">
    <source>
        <dbReference type="EMBL" id="SNQ59915.1"/>
    </source>
</evidence>
<reference evidence="4" key="1">
    <citation type="submission" date="2017-06" db="EMBL/GenBank/DDBJ databases">
        <authorList>
            <person name="Cremers G."/>
        </authorList>
    </citation>
    <scope>NUCLEOTIDE SEQUENCE [LARGE SCALE GENOMIC DNA]</scope>
</reference>
<feature type="domain" description="DUF5658" evidence="2">
    <location>
        <begin position="22"/>
        <end position="115"/>
    </location>
</feature>
<evidence type="ECO:0000313" key="4">
    <source>
        <dbReference type="Proteomes" id="UP000218615"/>
    </source>
</evidence>
<accession>A0A284VKX5</accession>
<proteinExistence type="predicted"/>
<protein>
    <recommendedName>
        <fullName evidence="2">DUF5658 domain-containing protein</fullName>
    </recommendedName>
</protein>
<organism evidence="3 4">
    <name type="scientific">Candidatus Methanoperedens nitratireducens</name>
    <dbReference type="NCBI Taxonomy" id="1392998"/>
    <lineage>
        <taxon>Archaea</taxon>
        <taxon>Methanobacteriati</taxon>
        <taxon>Methanobacteriota</taxon>
        <taxon>Stenosarchaea group</taxon>
        <taxon>Methanomicrobia</taxon>
        <taxon>Methanosarcinales</taxon>
        <taxon>ANME-2 cluster</taxon>
        <taxon>Candidatus Methanoperedentaceae</taxon>
        <taxon>Candidatus Methanoperedens</taxon>
    </lineage>
</organism>
<dbReference type="InterPro" id="IPR043717">
    <property type="entry name" value="DUF5658"/>
</dbReference>
<gene>
    <name evidence="3" type="ORF">MNV_1400015</name>
</gene>
<dbReference type="Proteomes" id="UP000218615">
    <property type="component" value="Unassembled WGS sequence"/>
</dbReference>
<feature type="transmembrane region" description="Helical" evidence="1">
    <location>
        <begin position="92"/>
        <end position="118"/>
    </location>
</feature>